<dbReference type="Pfam" id="PF04294">
    <property type="entry name" value="VanW"/>
    <property type="match status" value="1"/>
</dbReference>
<proteinExistence type="predicted"/>
<gene>
    <name evidence="3" type="ORF">ADN00_17825</name>
</gene>
<dbReference type="OrthoDB" id="9797191at2"/>
<protein>
    <recommendedName>
        <fullName evidence="2">YoaR-like putative peptidoglycan binding domain-containing protein</fullName>
    </recommendedName>
</protein>
<evidence type="ECO:0000256" key="1">
    <source>
        <dbReference type="SAM" id="Phobius"/>
    </source>
</evidence>
<dbReference type="InterPro" id="IPR007391">
    <property type="entry name" value="Vancomycin_resist_VanW"/>
</dbReference>
<evidence type="ECO:0000313" key="4">
    <source>
        <dbReference type="Proteomes" id="UP000050417"/>
    </source>
</evidence>
<dbReference type="EMBL" id="LGCL01000043">
    <property type="protein sequence ID" value="KPL70894.1"/>
    <property type="molecule type" value="Genomic_DNA"/>
</dbReference>
<keyword evidence="1" id="KW-0812">Transmembrane</keyword>
<keyword evidence="4" id="KW-1185">Reference proteome</keyword>
<feature type="domain" description="YoaR-like putative peptidoglycan binding" evidence="2">
    <location>
        <begin position="273"/>
        <end position="340"/>
    </location>
</feature>
<reference evidence="3 4" key="1">
    <citation type="submission" date="2015-07" db="EMBL/GenBank/DDBJ databases">
        <title>Genome sequence of Ornatilinea apprima DSM 23815.</title>
        <authorList>
            <person name="Hemp J."/>
            <person name="Ward L.M."/>
            <person name="Pace L.A."/>
            <person name="Fischer W.W."/>
        </authorList>
    </citation>
    <scope>NUCLEOTIDE SEQUENCE [LARGE SCALE GENOMIC DNA]</scope>
    <source>
        <strain evidence="3 4">P3M-1</strain>
    </source>
</reference>
<dbReference type="Pfam" id="PF12229">
    <property type="entry name" value="PG_binding_4"/>
    <property type="match status" value="2"/>
</dbReference>
<dbReference type="PATRIC" id="fig|1134406.4.peg.2148"/>
<evidence type="ECO:0000259" key="2">
    <source>
        <dbReference type="Pfam" id="PF12229"/>
    </source>
</evidence>
<dbReference type="InterPro" id="IPR052913">
    <property type="entry name" value="Glycopeptide_resist_protein"/>
</dbReference>
<dbReference type="Proteomes" id="UP000050417">
    <property type="component" value="Unassembled WGS sequence"/>
</dbReference>
<dbReference type="PANTHER" id="PTHR35788">
    <property type="entry name" value="EXPORTED PROTEIN-RELATED"/>
    <property type="match status" value="1"/>
</dbReference>
<comment type="caution">
    <text evidence="3">The sequence shown here is derived from an EMBL/GenBank/DDBJ whole genome shotgun (WGS) entry which is preliminary data.</text>
</comment>
<sequence>MNSTYPRSQSRIQPQQILVVALTGAALFFAALVAALIGFELLYTGRIYPGVSVAGVDVGGLNPEKAAAKITQQFTYPSTGKLVLSGEQLWLTTPGEMGLYLDPETSAQNALRIGRSGSIFYRLTEQFETWYYHRDLPPALIFDQRRAHDFLTRLSEQTNIPVVEPSIRLDGTQVVVETGQPGRRLNIDTTLAMLTAQMKTLQDGIIPLLIEEIRPTIPDVTQQAQLAQTMLSQPLTISLPANQPNPQGPWVIEPADLAKMLEFERVVDGPQSAYRIHLDPLQLAAKLQEIAPKIRTYPQNARFIFNDDTRELEVLQAAVIGRELNQAASLQQIQDKALAGEHNIELVLNLTNPAVTDDVKGSDIGITELVHSETSFFYGSSASRVQNIIAASSRFHGLLVAPGETFSMANALGDISLDNGYAEALIIYGDQTIQGVGGGVCQVSTTLFRAAFFAGFPINERHAHAYRVSYYEKIAGNIRDNNLAGLDATVYVPVVDFKFTNDTPYWLLMETYVNPSYSSLVWKFYSTKDGRSVDWETTGPINIVEAPKPRYIENPELEKGEVNQIDWEAEGADITVKRTVLRDGQVYLQDTFNTHYQPWQAAYEYGPGTEGYPPEEDNQED</sequence>
<dbReference type="InterPro" id="IPR022029">
    <property type="entry name" value="YoaR-like_PG-bd"/>
</dbReference>
<name>A0A0P6X972_9CHLR</name>
<evidence type="ECO:0000313" key="3">
    <source>
        <dbReference type="EMBL" id="KPL70894.1"/>
    </source>
</evidence>
<dbReference type="RefSeq" id="WP_075064395.1">
    <property type="nucleotide sequence ID" value="NZ_LGCL01000043.1"/>
</dbReference>
<dbReference type="AlphaFoldDB" id="A0A0P6X972"/>
<dbReference type="STRING" id="1134406.ADN00_17825"/>
<feature type="transmembrane region" description="Helical" evidence="1">
    <location>
        <begin position="17"/>
        <end position="39"/>
    </location>
</feature>
<accession>A0A0P6X972</accession>
<dbReference type="PANTHER" id="PTHR35788:SF1">
    <property type="entry name" value="EXPORTED PROTEIN"/>
    <property type="match status" value="1"/>
</dbReference>
<keyword evidence="1" id="KW-0472">Membrane</keyword>
<organism evidence="3 4">
    <name type="scientific">Ornatilinea apprima</name>
    <dbReference type="NCBI Taxonomy" id="1134406"/>
    <lineage>
        <taxon>Bacteria</taxon>
        <taxon>Bacillati</taxon>
        <taxon>Chloroflexota</taxon>
        <taxon>Anaerolineae</taxon>
        <taxon>Anaerolineales</taxon>
        <taxon>Anaerolineaceae</taxon>
        <taxon>Ornatilinea</taxon>
    </lineage>
</organism>
<feature type="domain" description="YoaR-like putative peptidoglycan binding" evidence="2">
    <location>
        <begin position="92"/>
        <end position="202"/>
    </location>
</feature>
<keyword evidence="1" id="KW-1133">Transmembrane helix</keyword>